<dbReference type="AlphaFoldDB" id="A0A915EN15"/>
<accession>A0A915EN15</accession>
<evidence type="ECO:0000313" key="1">
    <source>
        <dbReference type="Proteomes" id="UP000887574"/>
    </source>
</evidence>
<reference evidence="2" key="1">
    <citation type="submission" date="2022-11" db="UniProtKB">
        <authorList>
            <consortium name="WormBaseParasite"/>
        </authorList>
    </citation>
    <scope>IDENTIFICATION</scope>
</reference>
<dbReference type="WBParaSite" id="jg7622">
    <property type="protein sequence ID" value="jg7622"/>
    <property type="gene ID" value="jg7622"/>
</dbReference>
<sequence>MMPMAYLNFAKFQKESPTATFKNNFESFFTDITSVGRLKHFDTNAHLSTDVLCQGIFNCRPLKFLSWKKYQPIDYGLIFQTLDQMHKGELSHAIKAPSHAYVKFYKTMQTSRVMRAAQFSNFRPFRSSQNHSFWRI</sequence>
<keyword evidence="1" id="KW-1185">Reference proteome</keyword>
<protein>
    <submittedName>
        <fullName evidence="2">Uncharacterized protein</fullName>
    </submittedName>
</protein>
<proteinExistence type="predicted"/>
<organism evidence="1 2">
    <name type="scientific">Ditylenchus dipsaci</name>
    <dbReference type="NCBI Taxonomy" id="166011"/>
    <lineage>
        <taxon>Eukaryota</taxon>
        <taxon>Metazoa</taxon>
        <taxon>Ecdysozoa</taxon>
        <taxon>Nematoda</taxon>
        <taxon>Chromadorea</taxon>
        <taxon>Rhabditida</taxon>
        <taxon>Tylenchina</taxon>
        <taxon>Tylenchomorpha</taxon>
        <taxon>Sphaerularioidea</taxon>
        <taxon>Anguinidae</taxon>
        <taxon>Anguininae</taxon>
        <taxon>Ditylenchus</taxon>
    </lineage>
</organism>
<dbReference type="Proteomes" id="UP000887574">
    <property type="component" value="Unplaced"/>
</dbReference>
<name>A0A915EN15_9BILA</name>
<evidence type="ECO:0000313" key="2">
    <source>
        <dbReference type="WBParaSite" id="jg7622"/>
    </source>
</evidence>